<evidence type="ECO:0000256" key="3">
    <source>
        <dbReference type="ARBA" id="ARBA00022884"/>
    </source>
</evidence>
<keyword evidence="3" id="KW-0694">RNA-binding</keyword>
<dbReference type="InterPro" id="IPR000244">
    <property type="entry name" value="Ribosomal_bL9"/>
</dbReference>
<comment type="caution">
    <text evidence="9">The sequence shown here is derived from an EMBL/GenBank/DDBJ whole genome shotgun (WGS) entry which is preliminary data.</text>
</comment>
<evidence type="ECO:0000256" key="1">
    <source>
        <dbReference type="ARBA" id="ARBA00010605"/>
    </source>
</evidence>
<sequence>MPFRKPDIHVLLHQNVPGLGLKGEIVQASLGLARNYLVPFKLAYYVPKLKGKPILPTNWQRKDDLGKDAIQTVLPAFFNPATVSQASIANPLQSKKAAAKLEGATALSQIVSLQFKRPLIDPKGRRTFGSVSPDDIVALLRDTHGISVDKADVVIEGGRIKETGEHQISIRSSTLSQLSVQIVVIGE</sequence>
<dbReference type="EMBL" id="QEAP01000044">
    <property type="protein sequence ID" value="TPX76534.1"/>
    <property type="molecule type" value="Genomic_DNA"/>
</dbReference>
<dbReference type="GO" id="GO:0005840">
    <property type="term" value="C:ribosome"/>
    <property type="evidence" value="ECO:0007669"/>
    <property type="project" value="UniProtKB-KW"/>
</dbReference>
<evidence type="ECO:0000256" key="2">
    <source>
        <dbReference type="ARBA" id="ARBA00022730"/>
    </source>
</evidence>
<dbReference type="GO" id="GO:0003735">
    <property type="term" value="F:structural constituent of ribosome"/>
    <property type="evidence" value="ECO:0007669"/>
    <property type="project" value="InterPro"/>
</dbReference>
<dbReference type="SUPFAM" id="SSF55658">
    <property type="entry name" value="L9 N-domain-like"/>
    <property type="match status" value="1"/>
</dbReference>
<protein>
    <recommendedName>
        <fullName evidence="6">50S ribosomal protein L9, chloroplastic</fullName>
    </recommendedName>
</protein>
<feature type="domain" description="Large ribosomal subunit protein bL9 C-terminal" evidence="8">
    <location>
        <begin position="106"/>
        <end position="184"/>
    </location>
</feature>
<evidence type="ECO:0000313" key="10">
    <source>
        <dbReference type="Proteomes" id="UP000320333"/>
    </source>
</evidence>
<dbReference type="InterPro" id="IPR036791">
    <property type="entry name" value="Ribosomal_bL9_C_sf"/>
</dbReference>
<proteinExistence type="inferred from homology"/>
<evidence type="ECO:0000256" key="4">
    <source>
        <dbReference type="ARBA" id="ARBA00022980"/>
    </source>
</evidence>
<evidence type="ECO:0000313" key="9">
    <source>
        <dbReference type="EMBL" id="TPX76534.1"/>
    </source>
</evidence>
<name>A0A507FJP6_9FUNG</name>
<evidence type="ECO:0000259" key="7">
    <source>
        <dbReference type="Pfam" id="PF01281"/>
    </source>
</evidence>
<dbReference type="Pfam" id="PF01281">
    <property type="entry name" value="Ribosomal_L9_N"/>
    <property type="match status" value="1"/>
</dbReference>
<dbReference type="Gene3D" id="3.10.430.100">
    <property type="entry name" value="Ribosomal protein L9, C-terminal domain"/>
    <property type="match status" value="1"/>
</dbReference>
<evidence type="ECO:0000256" key="6">
    <source>
        <dbReference type="ARBA" id="ARBA00035427"/>
    </source>
</evidence>
<keyword evidence="4" id="KW-0689">Ribosomal protein</keyword>
<dbReference type="SUPFAM" id="SSF55653">
    <property type="entry name" value="Ribosomal protein L9 C-domain"/>
    <property type="match status" value="1"/>
</dbReference>
<dbReference type="Proteomes" id="UP000320333">
    <property type="component" value="Unassembled WGS sequence"/>
</dbReference>
<dbReference type="AlphaFoldDB" id="A0A507FJP6"/>
<dbReference type="InterPro" id="IPR020070">
    <property type="entry name" value="Ribosomal_bL9_N"/>
</dbReference>
<dbReference type="InterPro" id="IPR036935">
    <property type="entry name" value="Ribosomal_bL9_N_sf"/>
</dbReference>
<keyword evidence="10" id="KW-1185">Reference proteome</keyword>
<dbReference type="Pfam" id="PF03948">
    <property type="entry name" value="Ribosomal_L9_C"/>
    <property type="match status" value="1"/>
</dbReference>
<dbReference type="OrthoDB" id="5555409at2759"/>
<organism evidence="9 10">
    <name type="scientific">Chytriomyces confervae</name>
    <dbReference type="NCBI Taxonomy" id="246404"/>
    <lineage>
        <taxon>Eukaryota</taxon>
        <taxon>Fungi</taxon>
        <taxon>Fungi incertae sedis</taxon>
        <taxon>Chytridiomycota</taxon>
        <taxon>Chytridiomycota incertae sedis</taxon>
        <taxon>Chytridiomycetes</taxon>
        <taxon>Chytridiales</taxon>
        <taxon>Chytriomycetaceae</taxon>
        <taxon>Chytriomyces</taxon>
    </lineage>
</organism>
<reference evidence="9 10" key="1">
    <citation type="journal article" date="2019" name="Sci. Rep.">
        <title>Comparative genomics of chytrid fungi reveal insights into the obligate biotrophic and pathogenic lifestyle of Synchytrium endobioticum.</title>
        <authorList>
            <person name="van de Vossenberg B.T.L.H."/>
            <person name="Warris S."/>
            <person name="Nguyen H.D.T."/>
            <person name="van Gent-Pelzer M.P.E."/>
            <person name="Joly D.L."/>
            <person name="van de Geest H.C."/>
            <person name="Bonants P.J.M."/>
            <person name="Smith D.S."/>
            <person name="Levesque C.A."/>
            <person name="van der Lee T.A.J."/>
        </authorList>
    </citation>
    <scope>NUCLEOTIDE SEQUENCE [LARGE SCALE GENOMIC DNA]</scope>
    <source>
        <strain evidence="9 10">CBS 675.73</strain>
    </source>
</reference>
<keyword evidence="5" id="KW-0687">Ribonucleoprotein</keyword>
<gene>
    <name evidence="9" type="ORF">CcCBS67573_g02188</name>
</gene>
<dbReference type="GO" id="GO:0019843">
    <property type="term" value="F:rRNA binding"/>
    <property type="evidence" value="ECO:0007669"/>
    <property type="project" value="UniProtKB-KW"/>
</dbReference>
<feature type="domain" description="Ribosomal protein L9" evidence="7">
    <location>
        <begin position="9"/>
        <end position="46"/>
    </location>
</feature>
<dbReference type="PANTHER" id="PTHR21368">
    <property type="entry name" value="50S RIBOSOMAL PROTEIN L9"/>
    <property type="match status" value="1"/>
</dbReference>
<dbReference type="Gene3D" id="3.40.5.10">
    <property type="entry name" value="Ribosomal protein L9, N-terminal domain"/>
    <property type="match status" value="1"/>
</dbReference>
<dbReference type="InterPro" id="IPR020069">
    <property type="entry name" value="Ribosomal_bL9_C"/>
</dbReference>
<accession>A0A507FJP6</accession>
<dbReference type="GO" id="GO:1990904">
    <property type="term" value="C:ribonucleoprotein complex"/>
    <property type="evidence" value="ECO:0007669"/>
    <property type="project" value="UniProtKB-KW"/>
</dbReference>
<dbReference type="GO" id="GO:0006412">
    <property type="term" value="P:translation"/>
    <property type="evidence" value="ECO:0007669"/>
    <property type="project" value="InterPro"/>
</dbReference>
<evidence type="ECO:0000256" key="5">
    <source>
        <dbReference type="ARBA" id="ARBA00023274"/>
    </source>
</evidence>
<keyword evidence="2" id="KW-0699">rRNA-binding</keyword>
<dbReference type="InterPro" id="IPR009027">
    <property type="entry name" value="Ribosomal_bL9/RNase_H1_N"/>
</dbReference>
<comment type="similarity">
    <text evidence="1">Belongs to the bacterial ribosomal protein bL9 family.</text>
</comment>
<evidence type="ECO:0000259" key="8">
    <source>
        <dbReference type="Pfam" id="PF03948"/>
    </source>
</evidence>